<evidence type="ECO:0000256" key="5">
    <source>
        <dbReference type="ARBA" id="ARBA00023049"/>
    </source>
</evidence>
<feature type="domain" description="Peptidase M48" evidence="7">
    <location>
        <begin position="64"/>
        <end position="115"/>
    </location>
</feature>
<proteinExistence type="inferred from homology"/>
<dbReference type="GO" id="GO:0006508">
    <property type="term" value="P:proteolysis"/>
    <property type="evidence" value="ECO:0007669"/>
    <property type="project" value="UniProtKB-KW"/>
</dbReference>
<evidence type="ECO:0000256" key="4">
    <source>
        <dbReference type="ARBA" id="ARBA00022833"/>
    </source>
</evidence>
<keyword evidence="4 6" id="KW-0862">Zinc</keyword>
<organism evidence="8 9">
    <name type="scientific">Halobacteriovorax marinus</name>
    <dbReference type="NCBI Taxonomy" id="97084"/>
    <lineage>
        <taxon>Bacteria</taxon>
        <taxon>Pseudomonadati</taxon>
        <taxon>Bdellovibrionota</taxon>
        <taxon>Bacteriovoracia</taxon>
        <taxon>Bacteriovoracales</taxon>
        <taxon>Halobacteriovoraceae</taxon>
        <taxon>Halobacteriovorax</taxon>
    </lineage>
</organism>
<reference evidence="9" key="1">
    <citation type="journal article" date="2017" name="Proc. Natl. Acad. Sci. U.S.A.">
        <title>Simulation of Deepwater Horizon oil plume reveals substrate specialization within a complex community of hydrocarbon-degraders.</title>
        <authorList>
            <person name="Hu P."/>
            <person name="Dubinsky E.A."/>
            <person name="Probst A.J."/>
            <person name="Wang J."/>
            <person name="Sieber C.M.K."/>
            <person name="Tom L.M."/>
            <person name="Gardinali P."/>
            <person name="Banfield J.F."/>
            <person name="Atlas R.M."/>
            <person name="Andersen G.L."/>
        </authorList>
    </citation>
    <scope>NUCLEOTIDE SEQUENCE [LARGE SCALE GENOMIC DNA]</scope>
</reference>
<evidence type="ECO:0000256" key="2">
    <source>
        <dbReference type="ARBA" id="ARBA00022723"/>
    </source>
</evidence>
<evidence type="ECO:0000256" key="6">
    <source>
        <dbReference type="RuleBase" id="RU003983"/>
    </source>
</evidence>
<keyword evidence="1 6" id="KW-0645">Protease</keyword>
<accession>A0A1Y5FCM3</accession>
<dbReference type="InterPro" id="IPR001915">
    <property type="entry name" value="Peptidase_M48"/>
</dbReference>
<keyword evidence="5 6" id="KW-0482">Metalloprotease</keyword>
<keyword evidence="3 6" id="KW-0378">Hydrolase</keyword>
<evidence type="ECO:0000313" key="9">
    <source>
        <dbReference type="Proteomes" id="UP000196531"/>
    </source>
</evidence>
<dbReference type="EMBL" id="MAAO01000002">
    <property type="protein sequence ID" value="OUR99952.1"/>
    <property type="molecule type" value="Genomic_DNA"/>
</dbReference>
<sequence>MPKIFLRGTHSNIAKQFYENSEHQWILSDQRILECFKLVLETLNKNKRMQSFLKNSLFIRTNGSYACAITGKKIVILIYPELISIMKSNNYKQAVAVLLHEVGHIILDHQQRDITNTMAQIEADLFSSELGYGEYLFDFLNERNQGPQIQKRLQALKHVLKKSALF</sequence>
<evidence type="ECO:0000313" key="8">
    <source>
        <dbReference type="EMBL" id="OUR99952.1"/>
    </source>
</evidence>
<name>A0A1Y5FCM3_9BACT</name>
<evidence type="ECO:0000259" key="7">
    <source>
        <dbReference type="Pfam" id="PF01435"/>
    </source>
</evidence>
<dbReference type="Pfam" id="PF01435">
    <property type="entry name" value="Peptidase_M48"/>
    <property type="match status" value="1"/>
</dbReference>
<comment type="similarity">
    <text evidence="6">Belongs to the peptidase M48 family.</text>
</comment>
<comment type="caution">
    <text evidence="8">The sequence shown here is derived from an EMBL/GenBank/DDBJ whole genome shotgun (WGS) entry which is preliminary data.</text>
</comment>
<protein>
    <recommendedName>
        <fullName evidence="7">Peptidase M48 domain-containing protein</fullName>
    </recommendedName>
</protein>
<comment type="cofactor">
    <cofactor evidence="6">
        <name>Zn(2+)</name>
        <dbReference type="ChEBI" id="CHEBI:29105"/>
    </cofactor>
    <text evidence="6">Binds 1 zinc ion per subunit.</text>
</comment>
<dbReference type="GO" id="GO:0004222">
    <property type="term" value="F:metalloendopeptidase activity"/>
    <property type="evidence" value="ECO:0007669"/>
    <property type="project" value="InterPro"/>
</dbReference>
<dbReference type="Proteomes" id="UP000196531">
    <property type="component" value="Unassembled WGS sequence"/>
</dbReference>
<dbReference type="AlphaFoldDB" id="A0A1Y5FCM3"/>
<evidence type="ECO:0000256" key="1">
    <source>
        <dbReference type="ARBA" id="ARBA00022670"/>
    </source>
</evidence>
<gene>
    <name evidence="8" type="ORF">A9Q84_02670</name>
</gene>
<evidence type="ECO:0000256" key="3">
    <source>
        <dbReference type="ARBA" id="ARBA00022801"/>
    </source>
</evidence>
<keyword evidence="2" id="KW-0479">Metal-binding</keyword>
<dbReference type="GO" id="GO:0046872">
    <property type="term" value="F:metal ion binding"/>
    <property type="evidence" value="ECO:0007669"/>
    <property type="project" value="UniProtKB-KW"/>
</dbReference>